<proteinExistence type="predicted"/>
<reference evidence="2 3" key="1">
    <citation type="journal article" date="2013" name="Genome Announc.">
        <title>Draft Genome Sequence of Amycolatopsis decaplanina Strain DSM 44594T.</title>
        <authorList>
            <person name="Kaur N."/>
            <person name="Kumar S."/>
            <person name="Bala M."/>
            <person name="Raghava G.P."/>
            <person name="Mayilraj S."/>
        </authorList>
    </citation>
    <scope>NUCLEOTIDE SEQUENCE [LARGE SCALE GENOMIC DNA]</scope>
    <source>
        <strain evidence="2 3">DSM 44594</strain>
    </source>
</reference>
<feature type="signal peptide" evidence="1">
    <location>
        <begin position="1"/>
        <end position="30"/>
    </location>
</feature>
<dbReference type="Proteomes" id="UP000054226">
    <property type="component" value="Unassembled WGS sequence"/>
</dbReference>
<keyword evidence="3" id="KW-1185">Reference proteome</keyword>
<evidence type="ECO:0000256" key="1">
    <source>
        <dbReference type="SAM" id="SignalP"/>
    </source>
</evidence>
<evidence type="ECO:0000313" key="2">
    <source>
        <dbReference type="EMBL" id="EME52804.1"/>
    </source>
</evidence>
<sequence length="131" mass="13879">MKMNIGKFGLAATGAVMAFGSLFAATPATAATSGEISIQQECRNAPYYPSVAGGWAEFTVRCGGNTVTVSGRVVDTSADNRCARIKVYWPSENRTSYSPKACPEGQSKDFTLYGLYAANPQVTLYTERAGG</sequence>
<gene>
    <name evidence="2" type="ORF">H074_30817</name>
</gene>
<evidence type="ECO:0000313" key="3">
    <source>
        <dbReference type="Proteomes" id="UP000054226"/>
    </source>
</evidence>
<dbReference type="PATRIC" id="fig|1284240.4.peg.6276"/>
<protein>
    <recommendedName>
        <fullName evidence="4">Secreted protein</fullName>
    </recommendedName>
</protein>
<dbReference type="EMBL" id="AOHO01000074">
    <property type="protein sequence ID" value="EME52804.1"/>
    <property type="molecule type" value="Genomic_DNA"/>
</dbReference>
<dbReference type="AlphaFoldDB" id="M2YWT8"/>
<name>M2YWT8_9PSEU</name>
<accession>M2YWT8</accession>
<keyword evidence="1" id="KW-0732">Signal</keyword>
<comment type="caution">
    <text evidence="2">The sequence shown here is derived from an EMBL/GenBank/DDBJ whole genome shotgun (WGS) entry which is preliminary data.</text>
</comment>
<feature type="chain" id="PRO_5004029718" description="Secreted protein" evidence="1">
    <location>
        <begin position="31"/>
        <end position="131"/>
    </location>
</feature>
<evidence type="ECO:0008006" key="4">
    <source>
        <dbReference type="Google" id="ProtNLM"/>
    </source>
</evidence>
<organism evidence="2 3">
    <name type="scientific">Amycolatopsis decaplanina DSM 44594</name>
    <dbReference type="NCBI Taxonomy" id="1284240"/>
    <lineage>
        <taxon>Bacteria</taxon>
        <taxon>Bacillati</taxon>
        <taxon>Actinomycetota</taxon>
        <taxon>Actinomycetes</taxon>
        <taxon>Pseudonocardiales</taxon>
        <taxon>Pseudonocardiaceae</taxon>
        <taxon>Amycolatopsis</taxon>
    </lineage>
</organism>